<evidence type="ECO:0000313" key="3">
    <source>
        <dbReference type="EMBL" id="KAK3914797.1"/>
    </source>
</evidence>
<evidence type="ECO:0000256" key="2">
    <source>
        <dbReference type="SAM" id="MobiDB-lite"/>
    </source>
</evidence>
<dbReference type="InterPro" id="IPR016135">
    <property type="entry name" value="UBQ-conjugating_enzyme/RWD"/>
</dbReference>
<proteinExistence type="predicted"/>
<reference evidence="3" key="1">
    <citation type="submission" date="2021-07" db="EMBL/GenBank/DDBJ databases">
        <authorList>
            <person name="Catto M.A."/>
            <person name="Jacobson A."/>
            <person name="Kennedy G."/>
            <person name="Labadie P."/>
            <person name="Hunt B.G."/>
            <person name="Srinivasan R."/>
        </authorList>
    </citation>
    <scope>NUCLEOTIDE SEQUENCE</scope>
    <source>
        <strain evidence="3">PL_HMW_Pooled</strain>
        <tissue evidence="3">Head</tissue>
    </source>
</reference>
<organism evidence="3 4">
    <name type="scientific">Frankliniella fusca</name>
    <dbReference type="NCBI Taxonomy" id="407009"/>
    <lineage>
        <taxon>Eukaryota</taxon>
        <taxon>Metazoa</taxon>
        <taxon>Ecdysozoa</taxon>
        <taxon>Arthropoda</taxon>
        <taxon>Hexapoda</taxon>
        <taxon>Insecta</taxon>
        <taxon>Pterygota</taxon>
        <taxon>Neoptera</taxon>
        <taxon>Paraneoptera</taxon>
        <taxon>Thysanoptera</taxon>
        <taxon>Terebrantia</taxon>
        <taxon>Thripoidea</taxon>
        <taxon>Thripidae</taxon>
        <taxon>Frankliniella</taxon>
    </lineage>
</organism>
<dbReference type="AlphaFoldDB" id="A0AAE1LE43"/>
<protein>
    <submittedName>
        <fullName evidence="3">Vacuolar protein sorting-associated protein 37A</fullName>
    </submittedName>
</protein>
<evidence type="ECO:0000256" key="1">
    <source>
        <dbReference type="SAM" id="Coils"/>
    </source>
</evidence>
<comment type="caution">
    <text evidence="3">The sequence shown here is derived from an EMBL/GenBank/DDBJ whole genome shotgun (WGS) entry which is preliminary data.</text>
</comment>
<feature type="coiled-coil region" evidence="1">
    <location>
        <begin position="169"/>
        <end position="212"/>
    </location>
</feature>
<reference evidence="3" key="2">
    <citation type="journal article" date="2023" name="BMC Genomics">
        <title>Pest status, molecular evolution, and epigenetic factors derived from the genome assembly of Frankliniella fusca, a thysanopteran phytovirus vector.</title>
        <authorList>
            <person name="Catto M.A."/>
            <person name="Labadie P.E."/>
            <person name="Jacobson A.L."/>
            <person name="Kennedy G.G."/>
            <person name="Srinivasan R."/>
            <person name="Hunt B.G."/>
        </authorList>
    </citation>
    <scope>NUCLEOTIDE SEQUENCE</scope>
    <source>
        <strain evidence="3">PL_HMW_Pooled</strain>
    </source>
</reference>
<feature type="compositionally biased region" description="Low complexity" evidence="2">
    <location>
        <begin position="122"/>
        <end position="137"/>
    </location>
</feature>
<dbReference type="CDD" id="cd11685">
    <property type="entry name" value="UEV_TSG101-like"/>
    <property type="match status" value="1"/>
</dbReference>
<evidence type="ECO:0000313" key="4">
    <source>
        <dbReference type="Proteomes" id="UP001219518"/>
    </source>
</evidence>
<sequence length="213" mass="24054">MMNSAIYKDSEDFKLKRKRQIDTLKIFNDNVQEIQPGAEYRVEFWSDTRRLAILVQLGPDFPLEKPILLVSPNVAHPWVDHCGRITSAPGLINFTQHSDLGRVVHAIVREFELRPPVWMGAESSSSTVESSNPTESSAQPAIPTMSASQPVQQTPLPQMIFPELAELSLSELQALMDNQDRRNEFIEQSPVSQELDEQLDQLMLSIENLASKD</sequence>
<keyword evidence="1" id="KW-0175">Coiled coil</keyword>
<keyword evidence="4" id="KW-1185">Reference proteome</keyword>
<feature type="region of interest" description="Disordered" evidence="2">
    <location>
        <begin position="122"/>
        <end position="142"/>
    </location>
</feature>
<accession>A0AAE1LE43</accession>
<dbReference type="Proteomes" id="UP001219518">
    <property type="component" value="Unassembled WGS sequence"/>
</dbReference>
<name>A0AAE1LE43_9NEOP</name>
<dbReference type="SUPFAM" id="SSF54495">
    <property type="entry name" value="UBC-like"/>
    <property type="match status" value="1"/>
</dbReference>
<gene>
    <name evidence="3" type="ORF">KUF71_024292</name>
</gene>
<dbReference type="EMBL" id="JAHWGI010000393">
    <property type="protein sequence ID" value="KAK3914797.1"/>
    <property type="molecule type" value="Genomic_DNA"/>
</dbReference>